<gene>
    <name evidence="2" type="ORF">FYJ62_06890</name>
</gene>
<evidence type="ECO:0000259" key="1">
    <source>
        <dbReference type="PROSITE" id="PS50943"/>
    </source>
</evidence>
<dbReference type="SMART" id="SM00530">
    <property type="entry name" value="HTH_XRE"/>
    <property type="match status" value="1"/>
</dbReference>
<feature type="domain" description="HTH cro/C1-type" evidence="1">
    <location>
        <begin position="7"/>
        <end position="59"/>
    </location>
</feature>
<proteinExistence type="predicted"/>
<organism evidence="2 3">
    <name type="scientific">Lactobacillus porci</name>
    <dbReference type="NCBI Taxonomy" id="2012477"/>
    <lineage>
        <taxon>Bacteria</taxon>
        <taxon>Bacillati</taxon>
        <taxon>Bacillota</taxon>
        <taxon>Bacilli</taxon>
        <taxon>Lactobacillales</taxon>
        <taxon>Lactobacillaceae</taxon>
        <taxon>Lactobacillus</taxon>
    </lineage>
</organism>
<dbReference type="InterPro" id="IPR010982">
    <property type="entry name" value="Lambda_DNA-bd_dom_sf"/>
</dbReference>
<dbReference type="Proteomes" id="UP000438120">
    <property type="component" value="Unassembled WGS sequence"/>
</dbReference>
<accession>A0A6A8MF30</accession>
<dbReference type="GO" id="GO:0003677">
    <property type="term" value="F:DNA binding"/>
    <property type="evidence" value="ECO:0007669"/>
    <property type="project" value="InterPro"/>
</dbReference>
<sequence>MDIYSQVKAIAKRHGRTVKEVAKDAGIGENSIYRWRTHRPSVTSLQKVASVLHVAVEDLTRDINAHRTVDLNDDKVHFTFNGRPVTAIEMKYIRRLLTPEFKSKQR</sequence>
<evidence type="ECO:0000313" key="3">
    <source>
        <dbReference type="Proteomes" id="UP000438120"/>
    </source>
</evidence>
<dbReference type="AlphaFoldDB" id="A0A6A8MF30"/>
<comment type="caution">
    <text evidence="2">The sequence shown here is derived from an EMBL/GenBank/DDBJ whole genome shotgun (WGS) entry which is preliminary data.</text>
</comment>
<dbReference type="PROSITE" id="PS50943">
    <property type="entry name" value="HTH_CROC1"/>
    <property type="match status" value="1"/>
</dbReference>
<dbReference type="EMBL" id="VUMX01000017">
    <property type="protein sequence ID" value="MST87363.1"/>
    <property type="molecule type" value="Genomic_DNA"/>
</dbReference>
<dbReference type="CDD" id="cd00093">
    <property type="entry name" value="HTH_XRE"/>
    <property type="match status" value="1"/>
</dbReference>
<keyword evidence="3" id="KW-1185">Reference proteome</keyword>
<dbReference type="Pfam" id="PF13443">
    <property type="entry name" value="HTH_26"/>
    <property type="match status" value="1"/>
</dbReference>
<dbReference type="Gene3D" id="1.10.260.40">
    <property type="entry name" value="lambda repressor-like DNA-binding domains"/>
    <property type="match status" value="1"/>
</dbReference>
<evidence type="ECO:0000313" key="2">
    <source>
        <dbReference type="EMBL" id="MST87363.1"/>
    </source>
</evidence>
<dbReference type="OrthoDB" id="9805856at2"/>
<name>A0A6A8MF30_9LACO</name>
<protein>
    <submittedName>
        <fullName evidence="2">Helix-turn-helix transcriptional regulator</fullName>
    </submittedName>
</protein>
<dbReference type="SUPFAM" id="SSF47413">
    <property type="entry name" value="lambda repressor-like DNA-binding domains"/>
    <property type="match status" value="1"/>
</dbReference>
<reference evidence="2 3" key="1">
    <citation type="submission" date="2019-08" db="EMBL/GenBank/DDBJ databases">
        <title>In-depth cultivation of the pig gut microbiome towards novel bacterial diversity and tailored functional studies.</title>
        <authorList>
            <person name="Wylensek D."/>
            <person name="Hitch T.C.A."/>
            <person name="Clavel T."/>
        </authorList>
    </citation>
    <scope>NUCLEOTIDE SEQUENCE [LARGE SCALE GENOMIC DNA]</scope>
    <source>
        <strain evidence="2 3">Bifido-178-WT-2B</strain>
    </source>
</reference>
<dbReference type="InterPro" id="IPR001387">
    <property type="entry name" value="Cro/C1-type_HTH"/>
</dbReference>
<dbReference type="RefSeq" id="WP_154548975.1">
    <property type="nucleotide sequence ID" value="NZ_JBKZBZ010000005.1"/>
</dbReference>